<keyword evidence="1" id="KW-0812">Transmembrane</keyword>
<reference evidence="3" key="1">
    <citation type="journal article" date="2015" name="Nat. Genet.">
        <title>The genome and transcriptome of the zoonotic hookworm Ancylostoma ceylanicum identify infection-specific gene families.</title>
        <authorList>
            <person name="Schwarz E.M."/>
            <person name="Hu Y."/>
            <person name="Antoshechkin I."/>
            <person name="Miller M.M."/>
            <person name="Sternberg P.W."/>
            <person name="Aroian R.V."/>
        </authorList>
    </citation>
    <scope>NUCLEOTIDE SEQUENCE</scope>
    <source>
        <strain evidence="3">HY135</strain>
    </source>
</reference>
<accession>A0A016VMW0</accession>
<feature type="transmembrane region" description="Helical" evidence="1">
    <location>
        <begin position="31"/>
        <end position="48"/>
    </location>
</feature>
<dbReference type="AlphaFoldDB" id="A0A016VMW0"/>
<keyword evidence="1" id="KW-0472">Membrane</keyword>
<gene>
    <name evidence="2" type="primary">Acey_s0008.g319</name>
    <name evidence="2" type="ORF">Y032_0008g319</name>
</gene>
<evidence type="ECO:0000313" key="3">
    <source>
        <dbReference type="Proteomes" id="UP000024635"/>
    </source>
</evidence>
<keyword evidence="3" id="KW-1185">Reference proteome</keyword>
<comment type="caution">
    <text evidence="2">The sequence shown here is derived from an EMBL/GenBank/DDBJ whole genome shotgun (WGS) entry which is preliminary data.</text>
</comment>
<evidence type="ECO:0000256" key="1">
    <source>
        <dbReference type="SAM" id="Phobius"/>
    </source>
</evidence>
<sequence>MALSTNREHITDQHSRLHITGHISFRNATDIWFASLVSPFFSVFRFLYPYRTTRNLNEISPPFWWPTLRSWHAVPSQATMTYTPCTWNPSNVFQMPRLRGNSC</sequence>
<proteinExistence type="predicted"/>
<dbReference type="EMBL" id="JARK01001344">
    <property type="protein sequence ID" value="EYC28073.1"/>
    <property type="molecule type" value="Genomic_DNA"/>
</dbReference>
<keyword evidence="1" id="KW-1133">Transmembrane helix</keyword>
<name>A0A016VMW0_9BILA</name>
<dbReference type="Proteomes" id="UP000024635">
    <property type="component" value="Unassembled WGS sequence"/>
</dbReference>
<organism evidence="2 3">
    <name type="scientific">Ancylostoma ceylanicum</name>
    <dbReference type="NCBI Taxonomy" id="53326"/>
    <lineage>
        <taxon>Eukaryota</taxon>
        <taxon>Metazoa</taxon>
        <taxon>Ecdysozoa</taxon>
        <taxon>Nematoda</taxon>
        <taxon>Chromadorea</taxon>
        <taxon>Rhabditida</taxon>
        <taxon>Rhabditina</taxon>
        <taxon>Rhabditomorpha</taxon>
        <taxon>Strongyloidea</taxon>
        <taxon>Ancylostomatidae</taxon>
        <taxon>Ancylostomatinae</taxon>
        <taxon>Ancylostoma</taxon>
    </lineage>
</organism>
<evidence type="ECO:0000313" key="2">
    <source>
        <dbReference type="EMBL" id="EYC28073.1"/>
    </source>
</evidence>
<protein>
    <submittedName>
        <fullName evidence="2">Uncharacterized protein</fullName>
    </submittedName>
</protein>